<organism evidence="1 2">
    <name type="scientific">Dysosmobacter segnis</name>
    <dbReference type="NCBI Taxonomy" id="2763042"/>
    <lineage>
        <taxon>Bacteria</taxon>
        <taxon>Bacillati</taxon>
        <taxon>Bacillota</taxon>
        <taxon>Clostridia</taxon>
        <taxon>Eubacteriales</taxon>
        <taxon>Oscillospiraceae</taxon>
        <taxon>Dysosmobacter</taxon>
    </lineage>
</organism>
<protein>
    <submittedName>
        <fullName evidence="1">Uncharacterized protein</fullName>
    </submittedName>
</protein>
<dbReference type="Proteomes" id="UP000620327">
    <property type="component" value="Unassembled WGS sequence"/>
</dbReference>
<dbReference type="EMBL" id="JACOQI010000005">
    <property type="protein sequence ID" value="MBC5770069.1"/>
    <property type="molecule type" value="Genomic_DNA"/>
</dbReference>
<dbReference type="AlphaFoldDB" id="A0A923MIY0"/>
<proteinExistence type="predicted"/>
<evidence type="ECO:0000313" key="2">
    <source>
        <dbReference type="Proteomes" id="UP000620327"/>
    </source>
</evidence>
<sequence>MITCKNDRLLELLWFVGYCIEFPTQLAVRIGGGAEWNRRVMYRAIREGYVKCYRRKHKRHVIRSLSLTQKGFDYVAQSDPEAVAMIYSRINCSERVYPSKVDKILRLHAIAVGTVMAHAADAEILISQKPSLMSPAKRTSNTITPDPTQCYYYASHELRVAIEEYSPESVSKSSRTIGIVVKGKHCYFLYFTGSTRMYWMKNSEENYAAAVKSLLLARGFGVTTIHQVVIGSTMSVAQRLCHSAKPFGNKYFVVSTFFAQCLFLTNNPDGDSLMKIILNPDMALELNQAILAPYHPPRTPNREYDAIDVQHDKPVILNYQCDLLKLSDIRPIPEGFRGSPIMLCFDYQTQTVQGIVGPAIEVRPVESMNNHGKKKTENNP</sequence>
<accession>A0A923MIY0</accession>
<gene>
    <name evidence="1" type="ORF">H8Z83_06970</name>
</gene>
<keyword evidence="2" id="KW-1185">Reference proteome</keyword>
<name>A0A923MIY0_9FIRM</name>
<evidence type="ECO:0000313" key="1">
    <source>
        <dbReference type="EMBL" id="MBC5770069.1"/>
    </source>
</evidence>
<reference evidence="1" key="1">
    <citation type="submission" date="2020-08" db="EMBL/GenBank/DDBJ databases">
        <title>Genome public.</title>
        <authorList>
            <person name="Liu C."/>
            <person name="Sun Q."/>
        </authorList>
    </citation>
    <scope>NUCLEOTIDE SEQUENCE</scope>
    <source>
        <strain evidence="1">BX15</strain>
    </source>
</reference>
<dbReference type="RefSeq" id="WP_147561762.1">
    <property type="nucleotide sequence ID" value="NZ_JACOQI010000005.1"/>
</dbReference>
<comment type="caution">
    <text evidence="1">The sequence shown here is derived from an EMBL/GenBank/DDBJ whole genome shotgun (WGS) entry which is preliminary data.</text>
</comment>